<sequence>MAAASPAPASAAAGINETCDAWEAVSDSLCDADGWPLDDELYADGRVERDAAAWNHAEVFLDHGPEVLAGVRAAADGPDYVEGPISDDLCRLRGIDTTLARAHQLRHEWDQVMALMDGSQPGSLQLYQERAGEHRNSEGRHYAHELSYQGPALVRANEYLVGRAEAQRPAQTERARVALTRFTPGARGIPPASPPAPPVANPAALARTADAPSLTLKLLWIVKLRSRCR</sequence>
<comment type="caution">
    <text evidence="1">The sequence shown here is derived from an EMBL/GenBank/DDBJ whole genome shotgun (WGS) entry which is preliminary data.</text>
</comment>
<organism evidence="1 2">
    <name type="scientific">Streptomyces clavifer</name>
    <dbReference type="NCBI Taxonomy" id="68188"/>
    <lineage>
        <taxon>Bacteria</taxon>
        <taxon>Bacillati</taxon>
        <taxon>Actinomycetota</taxon>
        <taxon>Actinomycetes</taxon>
        <taxon>Kitasatosporales</taxon>
        <taxon>Streptomycetaceae</taxon>
        <taxon>Streptomyces</taxon>
    </lineage>
</organism>
<protein>
    <submittedName>
        <fullName evidence="1">Uncharacterized protein</fullName>
    </submittedName>
</protein>
<evidence type="ECO:0000313" key="1">
    <source>
        <dbReference type="EMBL" id="MBP2363895.1"/>
    </source>
</evidence>
<dbReference type="EMBL" id="JAGINS010000002">
    <property type="protein sequence ID" value="MBP2363895.1"/>
    <property type="molecule type" value="Genomic_DNA"/>
</dbReference>
<name>A0ABS4VJ40_9ACTN</name>
<proteinExistence type="predicted"/>
<accession>A0ABS4VJ40</accession>
<evidence type="ECO:0000313" key="2">
    <source>
        <dbReference type="Proteomes" id="UP001519311"/>
    </source>
</evidence>
<reference evidence="1 2" key="1">
    <citation type="submission" date="2021-03" db="EMBL/GenBank/DDBJ databases">
        <title>Sequencing the genomes of 1000 actinobacteria strains.</title>
        <authorList>
            <person name="Klenk H.-P."/>
        </authorList>
    </citation>
    <scope>NUCLEOTIDE SEQUENCE [LARGE SCALE GENOMIC DNA]</scope>
    <source>
        <strain evidence="1 2">DSM 40843</strain>
    </source>
</reference>
<gene>
    <name evidence="1" type="ORF">JOF59_006387</name>
</gene>
<dbReference type="Proteomes" id="UP001519311">
    <property type="component" value="Unassembled WGS sequence"/>
</dbReference>
<keyword evidence="2" id="KW-1185">Reference proteome</keyword>